<dbReference type="GO" id="GO:0035694">
    <property type="term" value="P:mitochondrial protein catabolic process"/>
    <property type="evidence" value="ECO:0007669"/>
    <property type="project" value="InterPro"/>
</dbReference>
<evidence type="ECO:0000313" key="15">
    <source>
        <dbReference type="EMBL" id="KAK3590558.1"/>
    </source>
</evidence>
<reference evidence="15" key="2">
    <citation type="journal article" date="2021" name="Genome Biol. Evol.">
        <title>Developing a high-quality reference genome for a parasitic bivalve with doubly uniparental inheritance (Bivalvia: Unionida).</title>
        <authorList>
            <person name="Smith C.H."/>
        </authorList>
    </citation>
    <scope>NUCLEOTIDE SEQUENCE</scope>
    <source>
        <strain evidence="15">CHS0354</strain>
        <tissue evidence="15">Mantle</tissue>
    </source>
</reference>
<reference evidence="15" key="1">
    <citation type="journal article" date="2021" name="Genome Biol. Evol.">
        <title>A High-Quality Reference Genome for a Parasitic Bivalve with Doubly Uniparental Inheritance (Bivalvia: Unionida).</title>
        <authorList>
            <person name="Smith C.H."/>
        </authorList>
    </citation>
    <scope>NUCLEOTIDE SEQUENCE</scope>
    <source>
        <strain evidence="15">CHS0354</strain>
    </source>
</reference>
<protein>
    <recommendedName>
        <fullName evidence="5">Mitochondria-eating protein</fullName>
    </recommendedName>
    <alternativeName>
        <fullName evidence="12">Spermatogenesis-associated protein 18</fullName>
    </alternativeName>
</protein>
<evidence type="ECO:0000256" key="13">
    <source>
        <dbReference type="SAM" id="Coils"/>
    </source>
</evidence>
<feature type="domain" description="Mitochondria-eating protein C-terminal" evidence="14">
    <location>
        <begin position="507"/>
        <end position="708"/>
    </location>
</feature>
<evidence type="ECO:0000256" key="12">
    <source>
        <dbReference type="ARBA" id="ARBA00032687"/>
    </source>
</evidence>
<proteinExistence type="inferred from homology"/>
<evidence type="ECO:0000256" key="1">
    <source>
        <dbReference type="ARBA" id="ARBA00004294"/>
    </source>
</evidence>
<evidence type="ECO:0000256" key="5">
    <source>
        <dbReference type="ARBA" id="ARBA00019863"/>
    </source>
</evidence>
<keyword evidence="11" id="KW-0472">Membrane</keyword>
<evidence type="ECO:0000256" key="2">
    <source>
        <dbReference type="ARBA" id="ARBA00004305"/>
    </source>
</evidence>
<dbReference type="GO" id="GO:0008289">
    <property type="term" value="F:lipid binding"/>
    <property type="evidence" value="ECO:0007669"/>
    <property type="project" value="UniProtKB-KW"/>
</dbReference>
<evidence type="ECO:0000256" key="4">
    <source>
        <dbReference type="ARBA" id="ARBA00008233"/>
    </source>
</evidence>
<evidence type="ECO:0000256" key="9">
    <source>
        <dbReference type="ARBA" id="ARBA00023121"/>
    </source>
</evidence>
<evidence type="ECO:0000256" key="7">
    <source>
        <dbReference type="ARBA" id="ARBA00022787"/>
    </source>
</evidence>
<evidence type="ECO:0000313" key="16">
    <source>
        <dbReference type="Proteomes" id="UP001195483"/>
    </source>
</evidence>
<dbReference type="EMBL" id="JAEAOA010000558">
    <property type="protein sequence ID" value="KAK3590558.1"/>
    <property type="molecule type" value="Genomic_DNA"/>
</dbReference>
<keyword evidence="7" id="KW-1000">Mitochondrion outer membrane</keyword>
<name>A0AAE0SFL0_9BIVA</name>
<evidence type="ECO:0000256" key="11">
    <source>
        <dbReference type="ARBA" id="ARBA00023136"/>
    </source>
</evidence>
<dbReference type="InterPro" id="IPR026169">
    <property type="entry name" value="MIEAP"/>
</dbReference>
<comment type="caution">
    <text evidence="15">The sequence shown here is derived from an EMBL/GenBank/DDBJ whole genome shotgun (WGS) entry which is preliminary data.</text>
</comment>
<dbReference type="GO" id="GO:0005741">
    <property type="term" value="C:mitochondrial outer membrane"/>
    <property type="evidence" value="ECO:0007669"/>
    <property type="project" value="UniProtKB-SubCell"/>
</dbReference>
<dbReference type="GO" id="GO:0005759">
    <property type="term" value="C:mitochondrial matrix"/>
    <property type="evidence" value="ECO:0007669"/>
    <property type="project" value="UniProtKB-SubCell"/>
</dbReference>
<keyword evidence="16" id="KW-1185">Reference proteome</keyword>
<evidence type="ECO:0000256" key="3">
    <source>
        <dbReference type="ARBA" id="ARBA00004496"/>
    </source>
</evidence>
<dbReference type="PANTHER" id="PTHR21771">
    <property type="entry name" value="MITOCHONDRIA-EATING PROTEIN-RELATED"/>
    <property type="match status" value="1"/>
</dbReference>
<dbReference type="AlphaFoldDB" id="A0AAE0SFL0"/>
<keyword evidence="10" id="KW-0496">Mitochondrion</keyword>
<dbReference type="InterPro" id="IPR031981">
    <property type="entry name" value="MIEAP_C"/>
</dbReference>
<comment type="subcellular location">
    <subcellularLocation>
        <location evidence="3">Cytoplasm</location>
    </subcellularLocation>
    <subcellularLocation>
        <location evidence="2">Mitochondrion matrix</location>
    </subcellularLocation>
    <subcellularLocation>
        <location evidence="1">Mitochondrion outer membrane</location>
    </subcellularLocation>
</comment>
<dbReference type="Proteomes" id="UP001195483">
    <property type="component" value="Unassembled WGS sequence"/>
</dbReference>
<comment type="similarity">
    <text evidence="4">Belongs to the MIEAP family.</text>
</comment>
<keyword evidence="9" id="KW-0446">Lipid-binding</keyword>
<evidence type="ECO:0000259" key="14">
    <source>
        <dbReference type="Pfam" id="PF16026"/>
    </source>
</evidence>
<evidence type="ECO:0000256" key="8">
    <source>
        <dbReference type="ARBA" id="ARBA00023054"/>
    </source>
</evidence>
<evidence type="ECO:0000256" key="10">
    <source>
        <dbReference type="ARBA" id="ARBA00023128"/>
    </source>
</evidence>
<dbReference type="PANTHER" id="PTHR21771:SF1">
    <property type="entry name" value="MITOCHONDRIA-EATING PROTEIN"/>
    <property type="match status" value="1"/>
</dbReference>
<sequence>MSSPRGSGKMDRIKPEKLPRQRVQKLWRNVRWAESFPDESLSVELTDVPQSFTLRKVAQLFETKKYGECATLIRRLNCVALEAILQEVPVEVLLDSLPHSLVILESLYVKLYEETETPGNFPREELKVDEFLQKLVAFFAKDTTAENNKDKNSNIIYPCCRNILRVVSWIEPSIRKHIRQLKQALDKCISRLGRHGLVNSSSGNLMGLHDSLKVEFEKVVSQYKSALQKLAELDLTTKHPTSSSVTFGPAPTRASHQRLMQVTRTDVQSRIIKNKTVFNIVEPAVMSQCLKKLVHILEKRIEYDKMTLFHETEVRKMCSGIDDDMYISVTLKQFSSGYDMVLKLLREVADECDGLIEEEEEEATDLISSDEEAASPLLQVDAKFKEMSSLNGLLPYRTAGTRPSVISGPFLMFPEKTIPHGHATLIPNPMATNPVTANQKSSEAELSSLEQEVENLKAELEKSQGMIKHLQEREKMLLDRLSGQVHASFSLSGMNGQFEDLNLGTIRPTELIRQFGNLYSEARVEALDALDALDQFADLQALKEKILFSVIVLAFRSAQQNLVEIKGKVRHLLSLPCPDTSEQPCIPVAIEMECHITNYLRKRADTFDVEKCVEEVSSQIYATLYDYPDLKTCLKFHQYIAECVHVAWGLSVQTPAYLILYDSRIFQADLHERFHTSDPDSNVITSFLWPALIEGCNGPCIQKAFVTT</sequence>
<evidence type="ECO:0000256" key="6">
    <source>
        <dbReference type="ARBA" id="ARBA00022490"/>
    </source>
</evidence>
<keyword evidence="8 13" id="KW-0175">Coiled coil</keyword>
<dbReference type="Pfam" id="PF16026">
    <property type="entry name" value="MIEAP"/>
    <property type="match status" value="1"/>
</dbReference>
<organism evidence="15 16">
    <name type="scientific">Potamilus streckersoni</name>
    <dbReference type="NCBI Taxonomy" id="2493646"/>
    <lineage>
        <taxon>Eukaryota</taxon>
        <taxon>Metazoa</taxon>
        <taxon>Spiralia</taxon>
        <taxon>Lophotrochozoa</taxon>
        <taxon>Mollusca</taxon>
        <taxon>Bivalvia</taxon>
        <taxon>Autobranchia</taxon>
        <taxon>Heteroconchia</taxon>
        <taxon>Palaeoheterodonta</taxon>
        <taxon>Unionida</taxon>
        <taxon>Unionoidea</taxon>
        <taxon>Unionidae</taxon>
        <taxon>Ambleminae</taxon>
        <taxon>Lampsilini</taxon>
        <taxon>Potamilus</taxon>
    </lineage>
</organism>
<keyword evidence="6" id="KW-0963">Cytoplasm</keyword>
<accession>A0AAE0SFL0</accession>
<reference evidence="15" key="3">
    <citation type="submission" date="2023-05" db="EMBL/GenBank/DDBJ databases">
        <authorList>
            <person name="Smith C.H."/>
        </authorList>
    </citation>
    <scope>NUCLEOTIDE SEQUENCE</scope>
    <source>
        <strain evidence="15">CHS0354</strain>
        <tissue evidence="15">Mantle</tissue>
    </source>
</reference>
<gene>
    <name evidence="15" type="ORF">CHS0354_008488</name>
</gene>
<feature type="coiled-coil region" evidence="13">
    <location>
        <begin position="439"/>
        <end position="473"/>
    </location>
</feature>
<dbReference type="GO" id="GO:0035695">
    <property type="term" value="P:mitophagy by internal vacuole formation"/>
    <property type="evidence" value="ECO:0007669"/>
    <property type="project" value="TreeGrafter"/>
</dbReference>